<proteinExistence type="predicted"/>
<keyword evidence="1" id="KW-1133">Transmembrane helix</keyword>
<feature type="transmembrane region" description="Helical" evidence="1">
    <location>
        <begin position="17"/>
        <end position="39"/>
    </location>
</feature>
<organism evidence="2 3">
    <name type="scientific">Amycolatopsis lexingtonensis</name>
    <dbReference type="NCBI Taxonomy" id="218822"/>
    <lineage>
        <taxon>Bacteria</taxon>
        <taxon>Bacillati</taxon>
        <taxon>Actinomycetota</taxon>
        <taxon>Actinomycetes</taxon>
        <taxon>Pseudonocardiales</taxon>
        <taxon>Pseudonocardiaceae</taxon>
        <taxon>Amycolatopsis</taxon>
    </lineage>
</organism>
<dbReference type="EMBL" id="JADBEG010000001">
    <property type="protein sequence ID" value="MBE1500125.1"/>
    <property type="molecule type" value="Genomic_DNA"/>
</dbReference>
<sequence>MTGVVAAAATDSPTSPAAYVLGFIVLGGLLAVGVTVNVIRFRKSRKPREHQMALLAAQLDGRRQVYVRFDEIGLAQEDLLRVGYSRGYGLIEHKVGKYYEFVYAPNQAQPGRPGPWAI</sequence>
<dbReference type="RefSeq" id="WP_225955891.1">
    <property type="nucleotide sequence ID" value="NZ_JADBEG010000001.1"/>
</dbReference>
<keyword evidence="1" id="KW-0812">Transmembrane</keyword>
<dbReference type="Proteomes" id="UP000631670">
    <property type="component" value="Unassembled WGS sequence"/>
</dbReference>
<evidence type="ECO:0000313" key="2">
    <source>
        <dbReference type="EMBL" id="MBE1500125.1"/>
    </source>
</evidence>
<keyword evidence="3" id="KW-1185">Reference proteome</keyword>
<keyword evidence="1" id="KW-0472">Membrane</keyword>
<protein>
    <submittedName>
        <fullName evidence="2">Uncharacterized protein</fullName>
    </submittedName>
</protein>
<gene>
    <name evidence="2" type="ORF">H4696_007225</name>
</gene>
<name>A0ABR9IAE2_9PSEU</name>
<reference evidence="2 3" key="1">
    <citation type="submission" date="2020-10" db="EMBL/GenBank/DDBJ databases">
        <title>Sequencing the genomes of 1000 actinobacteria strains.</title>
        <authorList>
            <person name="Klenk H.-P."/>
        </authorList>
    </citation>
    <scope>NUCLEOTIDE SEQUENCE [LARGE SCALE GENOMIC DNA]</scope>
    <source>
        <strain evidence="2 3">DSM 44653</strain>
    </source>
</reference>
<comment type="caution">
    <text evidence="2">The sequence shown here is derived from an EMBL/GenBank/DDBJ whole genome shotgun (WGS) entry which is preliminary data.</text>
</comment>
<evidence type="ECO:0000256" key="1">
    <source>
        <dbReference type="SAM" id="Phobius"/>
    </source>
</evidence>
<accession>A0ABR9IAE2</accession>
<evidence type="ECO:0000313" key="3">
    <source>
        <dbReference type="Proteomes" id="UP000631670"/>
    </source>
</evidence>